<keyword evidence="6 8" id="KW-0862">Zinc</keyword>
<reference evidence="11" key="2">
    <citation type="journal article" date="2018" name="Genome Announc.">
        <title>Fifty-Six Draft Genome Sequences of 10 Lactobacillus Species from 22 Commercial Dietary Supplements.</title>
        <authorList>
            <person name="Gangiredla J."/>
            <person name="Barnaba T.J."/>
            <person name="Mammel M.K."/>
            <person name="Lacher D.W."/>
            <person name="Elkins C.A."/>
            <person name="Lampel K.A."/>
            <person name="Whitehouse C.A."/>
            <person name="Tartera C."/>
        </authorList>
    </citation>
    <scope>NUCLEOTIDE SEQUENCE</scope>
    <source>
        <strain evidence="11">DS12_10</strain>
    </source>
</reference>
<comment type="caution">
    <text evidence="10">The sequence shown here is derived from an EMBL/GenBank/DDBJ whole genome shotgun (WGS) entry which is preliminary data.</text>
</comment>
<evidence type="ECO:0000313" key="14">
    <source>
        <dbReference type="Proteomes" id="UP000244083"/>
    </source>
</evidence>
<proteinExistence type="inferred from homology"/>
<comment type="function">
    <text evidence="8">Catalyzes the deamination of adenosine to inosine at the wobble position 34 of tRNA(Arg2).</text>
</comment>
<gene>
    <name evidence="8" type="primary">tadA</name>
    <name evidence="12" type="ORF">C5O77_07845</name>
    <name evidence="11" type="ORF">DB325_01455</name>
    <name evidence="10" type="ORF">LR3_02375</name>
</gene>
<dbReference type="PATRIC" id="fig|1598.90.peg.1828"/>
<dbReference type="InterPro" id="IPR028883">
    <property type="entry name" value="tRNA_aden_deaminase"/>
</dbReference>
<feature type="binding site" evidence="8">
    <location>
        <position position="60"/>
    </location>
    <ligand>
        <name>Zn(2+)</name>
        <dbReference type="ChEBI" id="CHEBI:29105"/>
        <note>catalytic</note>
    </ligand>
</feature>
<comment type="cofactor">
    <cofactor evidence="8">
        <name>Zn(2+)</name>
        <dbReference type="ChEBI" id="CHEBI:29105"/>
    </cofactor>
    <text evidence="8">Binds 1 zinc ion per subunit.</text>
</comment>
<evidence type="ECO:0000256" key="6">
    <source>
        <dbReference type="ARBA" id="ARBA00022833"/>
    </source>
</evidence>
<dbReference type="EMBL" id="JOSX01000020">
    <property type="protein sequence ID" value="KEK14666.1"/>
    <property type="molecule type" value="Genomic_DNA"/>
</dbReference>
<comment type="similarity">
    <text evidence="1">Belongs to the cytidine and deoxycytidylate deaminase family. ADAT2 subfamily.</text>
</comment>
<reference evidence="12 15" key="3">
    <citation type="journal article" date="2018" name="J Appl Environ Microbiol">
        <title>The gut symbionts Lactobacillus reuteri R2lc and 2010 encode a polyketide synthase cluster that activates the mammalian aryl-hydrocarbon receptor.</title>
        <authorList>
            <person name="Ozcam M."/>
            <person name="Roos S."/>
            <person name="Van Pijkeren J.P."/>
        </authorList>
    </citation>
    <scope>NUCLEOTIDE SEQUENCE [LARGE SCALE GENOMIC DNA]</scope>
    <source>
        <strain evidence="12 15">R2lc</strain>
    </source>
</reference>
<dbReference type="RefSeq" id="WP_035151642.1">
    <property type="nucleotide sequence ID" value="NZ_PTLS01000038.1"/>
</dbReference>
<dbReference type="AlphaFoldDB" id="A0A073JKY6"/>
<dbReference type="InterPro" id="IPR016193">
    <property type="entry name" value="Cytidine_deaminase-like"/>
</dbReference>
<dbReference type="SUPFAM" id="SSF53927">
    <property type="entry name" value="Cytidine deaminase-like"/>
    <property type="match status" value="1"/>
</dbReference>
<evidence type="ECO:0000256" key="3">
    <source>
        <dbReference type="ARBA" id="ARBA00022694"/>
    </source>
</evidence>
<dbReference type="GO" id="GO:0052717">
    <property type="term" value="F:tRNA-specific adenosine-34 deaminase activity"/>
    <property type="evidence" value="ECO:0007669"/>
    <property type="project" value="UniProtKB-UniRule"/>
</dbReference>
<evidence type="ECO:0000256" key="2">
    <source>
        <dbReference type="ARBA" id="ARBA00011738"/>
    </source>
</evidence>
<evidence type="ECO:0000259" key="9">
    <source>
        <dbReference type="PROSITE" id="PS51747"/>
    </source>
</evidence>
<reference evidence="10 13" key="1">
    <citation type="submission" date="2014-06" db="EMBL/GenBank/DDBJ databases">
        <title>Genetic determinant of reutericyclin biosynthesis of Lactobacillus reuteri.</title>
        <authorList>
            <person name="Lin X."/>
            <person name="Duar R."/>
            <person name="Walter J."/>
            <person name="Gaenzle M."/>
        </authorList>
    </citation>
    <scope>NUCLEOTIDE SEQUENCE [LARGE SCALE GENOMIC DNA]</scope>
    <source>
        <strain evidence="10 13">LTH2584</strain>
    </source>
</reference>
<evidence type="ECO:0000313" key="12">
    <source>
        <dbReference type="EMBL" id="RMX24743.1"/>
    </source>
</evidence>
<dbReference type="Proteomes" id="UP000027731">
    <property type="component" value="Unassembled WGS sequence"/>
</dbReference>
<dbReference type="PROSITE" id="PS00903">
    <property type="entry name" value="CYT_DCMP_DEAMINASES_1"/>
    <property type="match status" value="1"/>
</dbReference>
<evidence type="ECO:0000313" key="15">
    <source>
        <dbReference type="Proteomes" id="UP000276940"/>
    </source>
</evidence>
<reference evidence="14" key="4">
    <citation type="submission" date="2018-04" db="EMBL/GenBank/DDBJ databases">
        <title>Draft Genome Sequences of 10 Lactobacillus Species from 22 Commercial Probiotic Products.</title>
        <authorList>
            <person name="Gangiredla J."/>
            <person name="Barnaba T.J."/>
            <person name="Mammel M.K."/>
            <person name="Lacher D.W."/>
            <person name="Elkins C.A."/>
            <person name="Lampel K.A."/>
            <person name="Whitehouse C.A."/>
            <person name="Tartera C."/>
        </authorList>
    </citation>
    <scope>NUCLEOTIDE SEQUENCE [LARGE SCALE GENOMIC DNA]</scope>
    <source>
        <strain evidence="14">DS12_10</strain>
    </source>
</reference>
<protein>
    <recommendedName>
        <fullName evidence="8">tRNA-specific adenosine deaminase</fullName>
        <ecNumber evidence="8">3.5.4.33</ecNumber>
    </recommendedName>
</protein>
<dbReference type="NCBIfam" id="NF008113">
    <property type="entry name" value="PRK10860.1"/>
    <property type="match status" value="1"/>
</dbReference>
<dbReference type="Proteomes" id="UP000276940">
    <property type="component" value="Unassembled WGS sequence"/>
</dbReference>
<dbReference type="HAMAP" id="MF_00972">
    <property type="entry name" value="tRNA_aden_deaminase"/>
    <property type="match status" value="1"/>
</dbReference>
<evidence type="ECO:0000313" key="11">
    <source>
        <dbReference type="EMBL" id="PTV05395.1"/>
    </source>
</evidence>
<dbReference type="PANTHER" id="PTHR11079:SF202">
    <property type="entry name" value="TRNA-SPECIFIC ADENOSINE DEAMINASE"/>
    <property type="match status" value="1"/>
</dbReference>
<dbReference type="Pfam" id="PF14437">
    <property type="entry name" value="MafB19-deam"/>
    <property type="match status" value="1"/>
</dbReference>
<evidence type="ECO:0000256" key="8">
    <source>
        <dbReference type="HAMAP-Rule" id="MF_00972"/>
    </source>
</evidence>
<feature type="binding site" evidence="8">
    <location>
        <position position="90"/>
    </location>
    <ligand>
        <name>Zn(2+)</name>
        <dbReference type="ChEBI" id="CHEBI:29105"/>
        <note>catalytic</note>
    </ligand>
</feature>
<accession>A0A073JKY6</accession>
<sequence>MKKNNSSLSEQQKFMKMAIAEAKQARILDEVPIGAIVVHDGQVIGCGHNMREKFQDVTYHAEMLAIMEACTNLGSWRLEDCDLYVTLEPCIMCSGAIINARIKNVYYGAADPKAGAVDSLYNLLSDSRLNHQVNVYSGILGDECSQMLKNFFREIRRRRKEARRKNKTNP</sequence>
<feature type="domain" description="CMP/dCMP-type deaminase" evidence="9">
    <location>
        <begin position="9"/>
        <end position="128"/>
    </location>
</feature>
<feature type="active site" description="Proton donor" evidence="8">
    <location>
        <position position="62"/>
    </location>
</feature>
<keyword evidence="4 8" id="KW-0479">Metal-binding</keyword>
<dbReference type="InterPro" id="IPR016192">
    <property type="entry name" value="APOBEC/CMP_deaminase_Zn-bd"/>
</dbReference>
<dbReference type="PROSITE" id="PS51747">
    <property type="entry name" value="CYT_DCMP_DEAMINASES_2"/>
    <property type="match status" value="1"/>
</dbReference>
<comment type="catalytic activity">
    <reaction evidence="7 8">
        <text>adenosine(34) in tRNA + H2O + H(+) = inosine(34) in tRNA + NH4(+)</text>
        <dbReference type="Rhea" id="RHEA:43168"/>
        <dbReference type="Rhea" id="RHEA-COMP:10373"/>
        <dbReference type="Rhea" id="RHEA-COMP:10374"/>
        <dbReference type="ChEBI" id="CHEBI:15377"/>
        <dbReference type="ChEBI" id="CHEBI:15378"/>
        <dbReference type="ChEBI" id="CHEBI:28938"/>
        <dbReference type="ChEBI" id="CHEBI:74411"/>
        <dbReference type="ChEBI" id="CHEBI:82852"/>
        <dbReference type="EC" id="3.5.4.33"/>
    </reaction>
</comment>
<keyword evidence="5 8" id="KW-0378">Hydrolase</keyword>
<evidence type="ECO:0000256" key="4">
    <source>
        <dbReference type="ARBA" id="ARBA00022723"/>
    </source>
</evidence>
<evidence type="ECO:0000256" key="7">
    <source>
        <dbReference type="ARBA" id="ARBA00048045"/>
    </source>
</evidence>
<keyword evidence="3 8" id="KW-0819">tRNA processing</keyword>
<evidence type="ECO:0000256" key="1">
    <source>
        <dbReference type="ARBA" id="ARBA00010669"/>
    </source>
</evidence>
<dbReference type="GO" id="GO:0002100">
    <property type="term" value="P:tRNA wobble adenosine to inosine editing"/>
    <property type="evidence" value="ECO:0007669"/>
    <property type="project" value="UniProtKB-UniRule"/>
</dbReference>
<organism evidence="10 13">
    <name type="scientific">Limosilactobacillus reuteri</name>
    <name type="common">Lactobacillus reuteri</name>
    <dbReference type="NCBI Taxonomy" id="1598"/>
    <lineage>
        <taxon>Bacteria</taxon>
        <taxon>Bacillati</taxon>
        <taxon>Bacillota</taxon>
        <taxon>Bacilli</taxon>
        <taxon>Lactobacillales</taxon>
        <taxon>Lactobacillaceae</taxon>
        <taxon>Limosilactobacillus</taxon>
    </lineage>
</organism>
<dbReference type="EMBL" id="QAZN01000001">
    <property type="protein sequence ID" value="PTV05395.1"/>
    <property type="molecule type" value="Genomic_DNA"/>
</dbReference>
<dbReference type="CDD" id="cd01285">
    <property type="entry name" value="nucleoside_deaminase"/>
    <property type="match status" value="1"/>
</dbReference>
<evidence type="ECO:0000313" key="10">
    <source>
        <dbReference type="EMBL" id="KEK14666.1"/>
    </source>
</evidence>
<evidence type="ECO:0000256" key="5">
    <source>
        <dbReference type="ARBA" id="ARBA00022801"/>
    </source>
</evidence>
<dbReference type="GO" id="GO:0008270">
    <property type="term" value="F:zinc ion binding"/>
    <property type="evidence" value="ECO:0007669"/>
    <property type="project" value="UniProtKB-UniRule"/>
</dbReference>
<comment type="subunit">
    <text evidence="2 8">Homodimer.</text>
</comment>
<dbReference type="Proteomes" id="UP000244083">
    <property type="component" value="Unassembled WGS sequence"/>
</dbReference>
<dbReference type="EMBL" id="PTLS01000038">
    <property type="protein sequence ID" value="RMX24743.1"/>
    <property type="molecule type" value="Genomic_DNA"/>
</dbReference>
<evidence type="ECO:0000313" key="13">
    <source>
        <dbReference type="Proteomes" id="UP000027731"/>
    </source>
</evidence>
<name>A0A073JKY6_LIMRT</name>
<dbReference type="Gene3D" id="3.40.140.10">
    <property type="entry name" value="Cytidine Deaminase, domain 2"/>
    <property type="match status" value="1"/>
</dbReference>
<dbReference type="EC" id="3.5.4.33" evidence="8"/>
<dbReference type="InterPro" id="IPR002125">
    <property type="entry name" value="CMP_dCMP_dom"/>
</dbReference>
<dbReference type="FunFam" id="3.40.140.10:FF:000005">
    <property type="entry name" value="tRNA-specific adenosine deaminase"/>
    <property type="match status" value="1"/>
</dbReference>
<feature type="binding site" evidence="8">
    <location>
        <position position="93"/>
    </location>
    <ligand>
        <name>Zn(2+)</name>
        <dbReference type="ChEBI" id="CHEBI:29105"/>
        <note>catalytic</note>
    </ligand>
</feature>
<dbReference type="PANTHER" id="PTHR11079">
    <property type="entry name" value="CYTOSINE DEAMINASE FAMILY MEMBER"/>
    <property type="match status" value="1"/>
</dbReference>
<dbReference type="InterPro" id="IPR058535">
    <property type="entry name" value="MafB19-deam"/>
</dbReference>